<dbReference type="EMBL" id="AZBU02000007">
    <property type="protein sequence ID" value="TKR69313.1"/>
    <property type="molecule type" value="Genomic_DNA"/>
</dbReference>
<organism evidence="1 2">
    <name type="scientific">Steinernema carpocapsae</name>
    <name type="common">Entomopathogenic nematode</name>
    <dbReference type="NCBI Taxonomy" id="34508"/>
    <lineage>
        <taxon>Eukaryota</taxon>
        <taxon>Metazoa</taxon>
        <taxon>Ecdysozoa</taxon>
        <taxon>Nematoda</taxon>
        <taxon>Chromadorea</taxon>
        <taxon>Rhabditida</taxon>
        <taxon>Tylenchina</taxon>
        <taxon>Panagrolaimomorpha</taxon>
        <taxon>Strongyloidoidea</taxon>
        <taxon>Steinernematidae</taxon>
        <taxon>Steinernema</taxon>
    </lineage>
</organism>
<reference evidence="1 2" key="1">
    <citation type="journal article" date="2015" name="Genome Biol.">
        <title>Comparative genomics of Steinernema reveals deeply conserved gene regulatory networks.</title>
        <authorList>
            <person name="Dillman A.R."/>
            <person name="Macchietto M."/>
            <person name="Porter C.F."/>
            <person name="Rogers A."/>
            <person name="Williams B."/>
            <person name="Antoshechkin I."/>
            <person name="Lee M.M."/>
            <person name="Goodwin Z."/>
            <person name="Lu X."/>
            <person name="Lewis E.E."/>
            <person name="Goodrich-Blair H."/>
            <person name="Stock S.P."/>
            <person name="Adams B.J."/>
            <person name="Sternberg P.W."/>
            <person name="Mortazavi A."/>
        </authorList>
    </citation>
    <scope>NUCLEOTIDE SEQUENCE [LARGE SCALE GENOMIC DNA]</scope>
    <source>
        <strain evidence="1 2">ALL</strain>
    </source>
</reference>
<keyword evidence="2" id="KW-1185">Reference proteome</keyword>
<protein>
    <submittedName>
        <fullName evidence="1">Uncharacterized protein</fullName>
    </submittedName>
</protein>
<sequence>MKFLKLNAMEHPNGVRNVETFLCHELDTISSLKLNLLRRGECVLVSAASVLESFVNVRNPNIISNVNTLSNFLFVFSNRQM</sequence>
<evidence type="ECO:0000313" key="2">
    <source>
        <dbReference type="Proteomes" id="UP000298663"/>
    </source>
</evidence>
<evidence type="ECO:0000313" key="1">
    <source>
        <dbReference type="EMBL" id="TKR69313.1"/>
    </source>
</evidence>
<accession>A0A4U5MJQ5</accession>
<gene>
    <name evidence="1" type="ORF">L596_021489</name>
</gene>
<proteinExistence type="predicted"/>
<dbReference type="Proteomes" id="UP000298663">
    <property type="component" value="Unassembled WGS sequence"/>
</dbReference>
<dbReference type="AlphaFoldDB" id="A0A4U5MJQ5"/>
<comment type="caution">
    <text evidence="1">The sequence shown here is derived from an EMBL/GenBank/DDBJ whole genome shotgun (WGS) entry which is preliminary data.</text>
</comment>
<name>A0A4U5MJQ5_STECR</name>
<reference evidence="1 2" key="2">
    <citation type="journal article" date="2019" name="G3 (Bethesda)">
        <title>Hybrid Assembly of the Genome of the Entomopathogenic Nematode Steinernema carpocapsae Identifies the X-Chromosome.</title>
        <authorList>
            <person name="Serra L."/>
            <person name="Macchietto M."/>
            <person name="Macias-Munoz A."/>
            <person name="McGill C.J."/>
            <person name="Rodriguez I.M."/>
            <person name="Rodriguez B."/>
            <person name="Murad R."/>
            <person name="Mortazavi A."/>
        </authorList>
    </citation>
    <scope>NUCLEOTIDE SEQUENCE [LARGE SCALE GENOMIC DNA]</scope>
    <source>
        <strain evidence="1 2">ALL</strain>
    </source>
</reference>